<dbReference type="PIRSF" id="PIRSF005901">
    <property type="entry name" value="EF-P"/>
    <property type="match status" value="1"/>
</dbReference>
<dbReference type="InterPro" id="IPR020599">
    <property type="entry name" value="Transl_elong_fac_P/YeiP"/>
</dbReference>
<dbReference type="GO" id="GO:0043043">
    <property type="term" value="P:peptide biosynthetic process"/>
    <property type="evidence" value="ECO:0007669"/>
    <property type="project" value="InterPro"/>
</dbReference>
<evidence type="ECO:0000313" key="13">
    <source>
        <dbReference type="EMBL" id="PKQ28705.1"/>
    </source>
</evidence>
<dbReference type="NCBIfam" id="TIGR00038">
    <property type="entry name" value="efp"/>
    <property type="match status" value="1"/>
</dbReference>
<comment type="function">
    <text evidence="7 8">Involved in peptide bond synthesis. Stimulates efficient translation and peptide-bond synthesis on native or reconstituted 70S ribosomes in vitro. Probably functions indirectly by altering the affinity of the ribosome for aminoacyl-tRNA, thus increasing their reactivity as acceptors for peptidyl transferase.</text>
</comment>
<evidence type="ECO:0000256" key="4">
    <source>
        <dbReference type="ARBA" id="ARBA00022490"/>
    </source>
</evidence>
<dbReference type="SUPFAM" id="SSF50249">
    <property type="entry name" value="Nucleic acid-binding proteins"/>
    <property type="match status" value="2"/>
</dbReference>
<feature type="domain" description="Translation elongation factor P/YeiP central" evidence="12">
    <location>
        <begin position="68"/>
        <end position="122"/>
    </location>
</feature>
<dbReference type="FunFam" id="2.40.50.140:FF:000004">
    <property type="entry name" value="Elongation factor P"/>
    <property type="match status" value="1"/>
</dbReference>
<comment type="subcellular location">
    <subcellularLocation>
        <location evidence="1 8">Cytoplasm</location>
    </subcellularLocation>
</comment>
<proteinExistence type="inferred from homology"/>
<dbReference type="GO" id="GO:0003746">
    <property type="term" value="F:translation elongation factor activity"/>
    <property type="evidence" value="ECO:0007669"/>
    <property type="project" value="UniProtKB-UniRule"/>
</dbReference>
<evidence type="ECO:0000313" key="14">
    <source>
        <dbReference type="Proteomes" id="UP000233654"/>
    </source>
</evidence>
<protein>
    <recommendedName>
        <fullName evidence="8 9">Elongation factor P</fullName>
        <shortName evidence="8">EF-P</shortName>
    </recommendedName>
</protein>
<dbReference type="SMART" id="SM01185">
    <property type="entry name" value="EFP"/>
    <property type="match status" value="1"/>
</dbReference>
<dbReference type="CDD" id="cd04470">
    <property type="entry name" value="S1_EF-P_repeat_1"/>
    <property type="match status" value="1"/>
</dbReference>
<keyword evidence="4 8" id="KW-0963">Cytoplasm</keyword>
<organism evidence="13 14">
    <name type="scientific">Candidatus Anoxymicrobium japonicum</name>
    <dbReference type="NCBI Taxonomy" id="2013648"/>
    <lineage>
        <taxon>Bacteria</taxon>
        <taxon>Bacillati</taxon>
        <taxon>Actinomycetota</taxon>
        <taxon>Candidatus Geothermincolia</taxon>
        <taxon>Candidatus Geothermincolales</taxon>
        <taxon>Candidatus Anoxymicrobiaceae</taxon>
        <taxon>Candidatus Anoxymicrobium</taxon>
    </lineage>
</organism>
<evidence type="ECO:0000256" key="7">
    <source>
        <dbReference type="ARBA" id="ARBA00025469"/>
    </source>
</evidence>
<dbReference type="Pfam" id="PF09285">
    <property type="entry name" value="Elong-fact-P_C"/>
    <property type="match status" value="1"/>
</dbReference>
<dbReference type="InterPro" id="IPR014722">
    <property type="entry name" value="Rib_uL2_dom2"/>
</dbReference>
<evidence type="ECO:0000259" key="11">
    <source>
        <dbReference type="SMART" id="SM00841"/>
    </source>
</evidence>
<dbReference type="UniPathway" id="UPA00345"/>
<dbReference type="AlphaFoldDB" id="A0A2N3G7K9"/>
<dbReference type="GO" id="GO:0005829">
    <property type="term" value="C:cytosol"/>
    <property type="evidence" value="ECO:0007669"/>
    <property type="project" value="UniProtKB-ARBA"/>
</dbReference>
<dbReference type="InterPro" id="IPR013185">
    <property type="entry name" value="Transl_elong_KOW-like"/>
</dbReference>
<dbReference type="Gene3D" id="2.30.30.30">
    <property type="match status" value="1"/>
</dbReference>
<evidence type="ECO:0000256" key="1">
    <source>
        <dbReference type="ARBA" id="ARBA00004496"/>
    </source>
</evidence>
<dbReference type="Gene3D" id="2.40.50.140">
    <property type="entry name" value="Nucleic acid-binding proteins"/>
    <property type="match status" value="2"/>
</dbReference>
<accession>A0A2N3G7K9</accession>
<dbReference type="InterPro" id="IPR015365">
    <property type="entry name" value="Elong-fact-P_C"/>
</dbReference>
<dbReference type="CDD" id="cd05794">
    <property type="entry name" value="S1_EF-P_repeat_2"/>
    <property type="match status" value="1"/>
</dbReference>
<dbReference type="FunFam" id="2.40.50.140:FF:000009">
    <property type="entry name" value="Elongation factor P"/>
    <property type="match status" value="1"/>
</dbReference>
<reference evidence="13 14" key="1">
    <citation type="journal article" date="2017" name="ISME J.">
        <title>Potential for microbial H2 and metal transformations associated with novel bacteria and archaea in deep terrestrial subsurface sediments.</title>
        <authorList>
            <person name="Hernsdorf A.W."/>
            <person name="Amano Y."/>
            <person name="Miyakawa K."/>
            <person name="Ise K."/>
            <person name="Suzuki Y."/>
            <person name="Anantharaman K."/>
            <person name="Probst A."/>
            <person name="Burstein D."/>
            <person name="Thomas B.C."/>
            <person name="Banfield J.F."/>
        </authorList>
    </citation>
    <scope>NUCLEOTIDE SEQUENCE [LARGE SCALE GENOMIC DNA]</scope>
    <source>
        <strain evidence="13">HGW-Actinobacteria-3</strain>
    </source>
</reference>
<dbReference type="EMBL" id="PHEX01000007">
    <property type="protein sequence ID" value="PKQ28705.1"/>
    <property type="molecule type" value="Genomic_DNA"/>
</dbReference>
<dbReference type="SUPFAM" id="SSF50104">
    <property type="entry name" value="Translation proteins SH3-like domain"/>
    <property type="match status" value="1"/>
</dbReference>
<dbReference type="PANTHER" id="PTHR30053:SF12">
    <property type="entry name" value="ELONGATION FACTOR P (EF-P) FAMILY PROTEIN"/>
    <property type="match status" value="1"/>
</dbReference>
<evidence type="ECO:0000256" key="2">
    <source>
        <dbReference type="ARBA" id="ARBA00004815"/>
    </source>
</evidence>
<feature type="domain" description="Elongation factor P C-terminal" evidence="11">
    <location>
        <begin position="130"/>
        <end position="185"/>
    </location>
</feature>
<dbReference type="PANTHER" id="PTHR30053">
    <property type="entry name" value="ELONGATION FACTOR P"/>
    <property type="match status" value="1"/>
</dbReference>
<dbReference type="NCBIfam" id="NF001810">
    <property type="entry name" value="PRK00529.1"/>
    <property type="match status" value="1"/>
</dbReference>
<comment type="similarity">
    <text evidence="3 8 10">Belongs to the elongation factor P family.</text>
</comment>
<dbReference type="InterPro" id="IPR012340">
    <property type="entry name" value="NA-bd_OB-fold"/>
</dbReference>
<evidence type="ECO:0000256" key="10">
    <source>
        <dbReference type="RuleBase" id="RU004389"/>
    </source>
</evidence>
<dbReference type="FunFam" id="2.30.30.30:FF:000003">
    <property type="entry name" value="Elongation factor P"/>
    <property type="match status" value="1"/>
</dbReference>
<evidence type="ECO:0000256" key="8">
    <source>
        <dbReference type="HAMAP-Rule" id="MF_00141"/>
    </source>
</evidence>
<comment type="pathway">
    <text evidence="2 8">Protein biosynthesis; polypeptide chain elongation.</text>
</comment>
<evidence type="ECO:0000259" key="12">
    <source>
        <dbReference type="SMART" id="SM01185"/>
    </source>
</evidence>
<evidence type="ECO:0000256" key="9">
    <source>
        <dbReference type="NCBIfam" id="TIGR00038"/>
    </source>
</evidence>
<dbReference type="Proteomes" id="UP000233654">
    <property type="component" value="Unassembled WGS sequence"/>
</dbReference>
<evidence type="ECO:0000256" key="3">
    <source>
        <dbReference type="ARBA" id="ARBA00009479"/>
    </source>
</evidence>
<comment type="caution">
    <text evidence="13">The sequence shown here is derived from an EMBL/GenBank/DDBJ whole genome shotgun (WGS) entry which is preliminary data.</text>
</comment>
<dbReference type="HAMAP" id="MF_00141">
    <property type="entry name" value="EF_P"/>
    <property type="match status" value="1"/>
</dbReference>
<dbReference type="Pfam" id="PF01132">
    <property type="entry name" value="EFP"/>
    <property type="match status" value="1"/>
</dbReference>
<dbReference type="InterPro" id="IPR008991">
    <property type="entry name" value="Translation_prot_SH3-like_sf"/>
</dbReference>
<evidence type="ECO:0000256" key="6">
    <source>
        <dbReference type="ARBA" id="ARBA00022917"/>
    </source>
</evidence>
<dbReference type="Pfam" id="PF08207">
    <property type="entry name" value="EFP_N"/>
    <property type="match status" value="1"/>
</dbReference>
<sequence length="186" mass="20467">MSVSTAEFRNGLVLDLDGPLMRIIEFQHVKPGKGGAFVRTKLKNVETGKVIDKTFRAGEKLEEAVLEHRRMQYLYKDGGNDIFMDLESFEQVHVAASVIGEDANFLVENQELSVFTRNGNAVTIELPPAVTLRVSSAEPWLKGDTSSGATKPVTLETGLVVQAPLFVNVGDALKVDTRTGRYMERA</sequence>
<dbReference type="InterPro" id="IPR011768">
    <property type="entry name" value="Transl_elongation_fac_P"/>
</dbReference>
<name>A0A2N3G7K9_9ACTN</name>
<gene>
    <name evidence="8 13" type="primary">efp</name>
    <name evidence="13" type="ORF">CVT63_01255</name>
</gene>
<evidence type="ECO:0000256" key="5">
    <source>
        <dbReference type="ARBA" id="ARBA00022768"/>
    </source>
</evidence>
<keyword evidence="6 8" id="KW-0648">Protein biosynthesis</keyword>
<dbReference type="InterPro" id="IPR001059">
    <property type="entry name" value="Transl_elong_P/YeiP_cen"/>
</dbReference>
<keyword evidence="5 8" id="KW-0251">Elongation factor</keyword>
<dbReference type="SMART" id="SM00841">
    <property type="entry name" value="Elong-fact-P_C"/>
    <property type="match status" value="1"/>
</dbReference>